<dbReference type="PANTHER" id="PTHR10953:SF29">
    <property type="entry name" value="NEDD8-ACTIVATING ENZYME E1 REGULATORY SUBUNIT"/>
    <property type="match status" value="1"/>
</dbReference>
<evidence type="ECO:0000313" key="9">
    <source>
        <dbReference type="Proteomes" id="UP000736335"/>
    </source>
</evidence>
<dbReference type="InterPro" id="IPR030667">
    <property type="entry name" value="APP-BP1"/>
</dbReference>
<dbReference type="FunFam" id="3.40.50.720:FF:000475">
    <property type="entry name" value="NEDD8-activating enzyme E1 regulatory subunit"/>
    <property type="match status" value="1"/>
</dbReference>
<dbReference type="PANTHER" id="PTHR10953">
    <property type="entry name" value="UBIQUITIN-ACTIVATING ENZYME E1"/>
    <property type="match status" value="1"/>
</dbReference>
<dbReference type="EMBL" id="WIUZ02000004">
    <property type="protein sequence ID" value="KAF9788256.1"/>
    <property type="molecule type" value="Genomic_DNA"/>
</dbReference>
<comment type="caution">
    <text evidence="8">The sequence shown here is derived from an EMBL/GenBank/DDBJ whole genome shotgun (WGS) entry which is preliminary data.</text>
</comment>
<evidence type="ECO:0000256" key="1">
    <source>
        <dbReference type="ARBA" id="ARBA00005032"/>
    </source>
</evidence>
<dbReference type="GO" id="GO:0005737">
    <property type="term" value="C:cytoplasm"/>
    <property type="evidence" value="ECO:0007669"/>
    <property type="project" value="TreeGrafter"/>
</dbReference>
<proteinExistence type="inferred from homology"/>
<feature type="compositionally biased region" description="Polar residues" evidence="6">
    <location>
        <begin position="1"/>
        <end position="18"/>
    </location>
</feature>
<gene>
    <name evidence="8" type="ORF">BJ322DRAFT_618577</name>
</gene>
<dbReference type="InterPro" id="IPR035985">
    <property type="entry name" value="Ubiquitin-activating_enz"/>
</dbReference>
<dbReference type="Gene3D" id="3.40.50.12550">
    <property type="entry name" value="Ubiquitin-activating enzyme E1, inactive adenylation domain, subdomain 2"/>
    <property type="match status" value="1"/>
</dbReference>
<organism evidence="8 9">
    <name type="scientific">Thelephora terrestris</name>
    <dbReference type="NCBI Taxonomy" id="56493"/>
    <lineage>
        <taxon>Eukaryota</taxon>
        <taxon>Fungi</taxon>
        <taxon>Dikarya</taxon>
        <taxon>Basidiomycota</taxon>
        <taxon>Agaricomycotina</taxon>
        <taxon>Agaricomycetes</taxon>
        <taxon>Thelephorales</taxon>
        <taxon>Thelephoraceae</taxon>
        <taxon>Thelephora</taxon>
    </lineage>
</organism>
<protein>
    <recommendedName>
        <fullName evidence="3 5">NEDD8-activating enzyme E1 regulatory subunit</fullName>
    </recommendedName>
</protein>
<evidence type="ECO:0000256" key="4">
    <source>
        <dbReference type="ARBA" id="ARBA00022786"/>
    </source>
</evidence>
<evidence type="ECO:0000259" key="7">
    <source>
        <dbReference type="Pfam" id="PF00899"/>
    </source>
</evidence>
<keyword evidence="9" id="KW-1185">Reference proteome</keyword>
<accession>A0A9P6L9B8</accession>
<comment type="function">
    <text evidence="5">Regulatory subunit of the dimeric UBA3-ULA1 E1 enzyme.</text>
</comment>
<dbReference type="GO" id="GO:0019781">
    <property type="term" value="F:NEDD8 activating enzyme activity"/>
    <property type="evidence" value="ECO:0007669"/>
    <property type="project" value="UniProtKB-UniRule"/>
</dbReference>
<evidence type="ECO:0000313" key="8">
    <source>
        <dbReference type="EMBL" id="KAF9788256.1"/>
    </source>
</evidence>
<dbReference type="InterPro" id="IPR000594">
    <property type="entry name" value="ThiF_NAD_FAD-bd"/>
</dbReference>
<evidence type="ECO:0000256" key="2">
    <source>
        <dbReference type="ARBA" id="ARBA00006868"/>
    </source>
</evidence>
<evidence type="ECO:0000256" key="6">
    <source>
        <dbReference type="SAM" id="MobiDB-lite"/>
    </source>
</evidence>
<comment type="similarity">
    <text evidence="2 5">Belongs to the ubiquitin-activating E1 family. ULA1 subfamily.</text>
</comment>
<keyword evidence="4 5" id="KW-0833">Ubl conjugation pathway</keyword>
<reference evidence="8" key="2">
    <citation type="submission" date="2020-11" db="EMBL/GenBank/DDBJ databases">
        <authorList>
            <consortium name="DOE Joint Genome Institute"/>
            <person name="Kuo A."/>
            <person name="Miyauchi S."/>
            <person name="Kiss E."/>
            <person name="Drula E."/>
            <person name="Kohler A."/>
            <person name="Sanchez-Garcia M."/>
            <person name="Andreopoulos B."/>
            <person name="Barry K.W."/>
            <person name="Bonito G."/>
            <person name="Buee M."/>
            <person name="Carver A."/>
            <person name="Chen C."/>
            <person name="Cichocki N."/>
            <person name="Clum A."/>
            <person name="Culley D."/>
            <person name="Crous P.W."/>
            <person name="Fauchery L."/>
            <person name="Girlanda M."/>
            <person name="Hayes R."/>
            <person name="Keri Z."/>
            <person name="Labutti K."/>
            <person name="Lipzen A."/>
            <person name="Lombard V."/>
            <person name="Magnuson J."/>
            <person name="Maillard F."/>
            <person name="Morin E."/>
            <person name="Murat C."/>
            <person name="Nolan M."/>
            <person name="Ohm R."/>
            <person name="Pangilinan J."/>
            <person name="Pereira M."/>
            <person name="Perotto S."/>
            <person name="Peter M."/>
            <person name="Riley R."/>
            <person name="Sitrit Y."/>
            <person name="Stielow B."/>
            <person name="Szollosi G."/>
            <person name="Zifcakova L."/>
            <person name="Stursova M."/>
            <person name="Spatafora J.W."/>
            <person name="Tedersoo L."/>
            <person name="Vaario L.-M."/>
            <person name="Yamada A."/>
            <person name="Yan M."/>
            <person name="Wang P."/>
            <person name="Xu J."/>
            <person name="Bruns T."/>
            <person name="Baldrian P."/>
            <person name="Vilgalys R."/>
            <person name="Henrissat B."/>
            <person name="Grigoriev I.V."/>
            <person name="Hibbett D."/>
            <person name="Nagy L.G."/>
            <person name="Martin F.M."/>
        </authorList>
    </citation>
    <scope>NUCLEOTIDE SEQUENCE</scope>
    <source>
        <strain evidence="8">UH-Tt-Lm1</strain>
    </source>
</reference>
<dbReference type="PIRSF" id="PIRSF039099">
    <property type="entry name" value="APP-BP1"/>
    <property type="match status" value="1"/>
</dbReference>
<dbReference type="Proteomes" id="UP000736335">
    <property type="component" value="Unassembled WGS sequence"/>
</dbReference>
<evidence type="ECO:0000256" key="3">
    <source>
        <dbReference type="ARBA" id="ARBA00015407"/>
    </source>
</evidence>
<comment type="pathway">
    <text evidence="1 5">Protein modification; protein neddylation.</text>
</comment>
<feature type="domain" description="THIF-type NAD/FAD binding fold" evidence="7">
    <location>
        <begin position="26"/>
        <end position="125"/>
    </location>
</feature>
<sequence length="527" mass="58019">MSFSESQDINTATVVSHQPDNKTRRYDRQLRLWAASGQAALESSKVLVISASATSTSILKNLVLPGIGQFTIIDDKTVTPEDAGNNFFLNGSNSIGKSRAEEAVVCLGELNDGVEGISDTSNFERRFNSDPTFLAAYTIVIAHNLHPTLLDKVAEFLWTDPSLPTLIIVRSAGFLAEFFIQFHEHHVIETHSENMPSLRIDKPFPSLLQHAVSLDLASMDPTDHGHVPYVVILVRAMEAWKSSHGGKVPKTSQEKRAFEQTIRDMRVKVDEENFDEAVSQAYRCWTETNVPSDIAALLSDPVLSQLSLDSPQFYHLLEALRQFTLQPPHTLPLTSTLPDMKADTTNYIHLQKLYKAKAEEDKKIFRGLVRVPVDEAVVDLFVRNAHHLKLMRGIKWGQLDKNPAALVSAITEAPEFASIHLAFSALSSYIVKKGQSSDPLAPTEEELLTEVQGLLGDAQILEPGETALKNAVGELARTPTADVPNTAAFMGGVIAQETIKMITKQYVPQKGYCTIDLVDSKTGVVPG</sequence>
<reference evidence="8" key="1">
    <citation type="journal article" date="2020" name="Nat. Commun.">
        <title>Large-scale genome sequencing of mycorrhizal fungi provides insights into the early evolution of symbiotic traits.</title>
        <authorList>
            <person name="Miyauchi S."/>
            <person name="Kiss E."/>
            <person name="Kuo A."/>
            <person name="Drula E."/>
            <person name="Kohler A."/>
            <person name="Sanchez-Garcia M."/>
            <person name="Morin E."/>
            <person name="Andreopoulos B."/>
            <person name="Barry K.W."/>
            <person name="Bonito G."/>
            <person name="Buee M."/>
            <person name="Carver A."/>
            <person name="Chen C."/>
            <person name="Cichocki N."/>
            <person name="Clum A."/>
            <person name="Culley D."/>
            <person name="Crous P.W."/>
            <person name="Fauchery L."/>
            <person name="Girlanda M."/>
            <person name="Hayes R.D."/>
            <person name="Keri Z."/>
            <person name="LaButti K."/>
            <person name="Lipzen A."/>
            <person name="Lombard V."/>
            <person name="Magnuson J."/>
            <person name="Maillard F."/>
            <person name="Murat C."/>
            <person name="Nolan M."/>
            <person name="Ohm R.A."/>
            <person name="Pangilinan J."/>
            <person name="Pereira M.F."/>
            <person name="Perotto S."/>
            <person name="Peter M."/>
            <person name="Pfister S."/>
            <person name="Riley R."/>
            <person name="Sitrit Y."/>
            <person name="Stielow J.B."/>
            <person name="Szollosi G."/>
            <person name="Zifcakova L."/>
            <person name="Stursova M."/>
            <person name="Spatafora J.W."/>
            <person name="Tedersoo L."/>
            <person name="Vaario L.M."/>
            <person name="Yamada A."/>
            <person name="Yan M."/>
            <person name="Wang P."/>
            <person name="Xu J."/>
            <person name="Bruns T."/>
            <person name="Baldrian P."/>
            <person name="Vilgalys R."/>
            <person name="Dunand C."/>
            <person name="Henrissat B."/>
            <person name="Grigoriev I.V."/>
            <person name="Hibbett D."/>
            <person name="Nagy L.G."/>
            <person name="Martin F.M."/>
        </authorList>
    </citation>
    <scope>NUCLEOTIDE SEQUENCE</scope>
    <source>
        <strain evidence="8">UH-Tt-Lm1</strain>
    </source>
</reference>
<dbReference type="OrthoDB" id="1708823at2759"/>
<dbReference type="SUPFAM" id="SSF69572">
    <property type="entry name" value="Activating enzymes of the ubiquitin-like proteins"/>
    <property type="match status" value="1"/>
</dbReference>
<name>A0A9P6L9B8_9AGAM</name>
<dbReference type="Gene3D" id="3.40.50.720">
    <property type="entry name" value="NAD(P)-binding Rossmann-like Domain"/>
    <property type="match status" value="1"/>
</dbReference>
<dbReference type="Pfam" id="PF00899">
    <property type="entry name" value="ThiF"/>
    <property type="match status" value="1"/>
</dbReference>
<dbReference type="InterPro" id="IPR045886">
    <property type="entry name" value="ThiF/MoeB/HesA"/>
</dbReference>
<dbReference type="GO" id="GO:0045116">
    <property type="term" value="P:protein neddylation"/>
    <property type="evidence" value="ECO:0007669"/>
    <property type="project" value="UniProtKB-UniRule"/>
</dbReference>
<feature type="region of interest" description="Disordered" evidence="6">
    <location>
        <begin position="1"/>
        <end position="22"/>
    </location>
</feature>
<evidence type="ECO:0000256" key="5">
    <source>
        <dbReference type="PIRNR" id="PIRNR039099"/>
    </source>
</evidence>
<dbReference type="AlphaFoldDB" id="A0A9P6L9B8"/>